<reference evidence="2" key="1">
    <citation type="journal article" date="2014" name="Int. J. Syst. Evol. Microbiol.">
        <title>Complete genome sequence of Corynebacterium casei LMG S-19264T (=DSM 44701T), isolated from a smear-ripened cheese.</title>
        <authorList>
            <consortium name="US DOE Joint Genome Institute (JGI-PGF)"/>
            <person name="Walter F."/>
            <person name="Albersmeier A."/>
            <person name="Kalinowski J."/>
            <person name="Ruckert C."/>
        </authorList>
    </citation>
    <scope>NUCLEOTIDE SEQUENCE</scope>
    <source>
        <strain evidence="2">CGMCC 1.15478</strain>
    </source>
</reference>
<organism evidence="2 3">
    <name type="scientific">Hoyosella rhizosphaerae</name>
    <dbReference type="NCBI Taxonomy" id="1755582"/>
    <lineage>
        <taxon>Bacteria</taxon>
        <taxon>Bacillati</taxon>
        <taxon>Actinomycetota</taxon>
        <taxon>Actinomycetes</taxon>
        <taxon>Mycobacteriales</taxon>
        <taxon>Hoyosellaceae</taxon>
        <taxon>Hoyosella</taxon>
    </lineage>
</organism>
<evidence type="ECO:0000313" key="2">
    <source>
        <dbReference type="EMBL" id="GGC64360.1"/>
    </source>
</evidence>
<proteinExistence type="predicted"/>
<name>A0A916XDR1_9ACTN</name>
<keyword evidence="1" id="KW-0812">Transmembrane</keyword>
<feature type="transmembrane region" description="Helical" evidence="1">
    <location>
        <begin position="319"/>
        <end position="338"/>
    </location>
</feature>
<dbReference type="RefSeq" id="WP_188672468.1">
    <property type="nucleotide sequence ID" value="NZ_BMJH01000001.1"/>
</dbReference>
<dbReference type="InterPro" id="IPR021424">
    <property type="entry name" value="PorA"/>
</dbReference>
<reference evidence="2" key="2">
    <citation type="submission" date="2020-09" db="EMBL/GenBank/DDBJ databases">
        <authorList>
            <person name="Sun Q."/>
            <person name="Zhou Y."/>
        </authorList>
    </citation>
    <scope>NUCLEOTIDE SEQUENCE</scope>
    <source>
        <strain evidence="2">CGMCC 1.15478</strain>
    </source>
</reference>
<keyword evidence="3" id="KW-1185">Reference proteome</keyword>
<keyword evidence="1" id="KW-0472">Membrane</keyword>
<dbReference type="EMBL" id="BMJH01000001">
    <property type="protein sequence ID" value="GGC64360.1"/>
    <property type="molecule type" value="Genomic_DNA"/>
</dbReference>
<protein>
    <submittedName>
        <fullName evidence="2">Membrane protein</fullName>
    </submittedName>
</protein>
<sequence>MPGLSGGSRNILAIFLIGFGAFLLVAAILLPTYATSKLKKTPLDLEITTVSEGSGSVLNIAQFLSGNPDAVEDDVPLRAQRFVTVEDPSDARIVTIQAGFTLSRTDRRGAQGLLNATVDRVTTDRVTAMPVTDPPGSLQVAADQPAIELPREGLQYKFPFDVEKKSYPYFDINARSTIDIDFVDEITIDGLPVYQFSHTIEPVDLFRVTRDQANRLGLPKSVWGLSEADADDADEIVFMSRYYANTRNVFVEPVTGIIVSGNERIRQYFGTTPDEPALTVLSYDAELNEATVTDRVAAAEASKNRIQMQADLGPVTVRLPWILAVFGTLSLIVGIVLGTRRSRE</sequence>
<dbReference type="Pfam" id="PF11271">
    <property type="entry name" value="PorA"/>
    <property type="match status" value="1"/>
</dbReference>
<dbReference type="AlphaFoldDB" id="A0A916XDR1"/>
<feature type="transmembrane region" description="Helical" evidence="1">
    <location>
        <begin position="12"/>
        <end position="34"/>
    </location>
</feature>
<dbReference type="Proteomes" id="UP000641514">
    <property type="component" value="Unassembled WGS sequence"/>
</dbReference>
<evidence type="ECO:0000313" key="3">
    <source>
        <dbReference type="Proteomes" id="UP000641514"/>
    </source>
</evidence>
<evidence type="ECO:0000256" key="1">
    <source>
        <dbReference type="SAM" id="Phobius"/>
    </source>
</evidence>
<accession>A0A916XDR1</accession>
<gene>
    <name evidence="2" type="ORF">GCM10011410_16130</name>
</gene>
<keyword evidence="1" id="KW-1133">Transmembrane helix</keyword>
<comment type="caution">
    <text evidence="2">The sequence shown here is derived from an EMBL/GenBank/DDBJ whole genome shotgun (WGS) entry which is preliminary data.</text>
</comment>